<organism evidence="1 2">
    <name type="scientific">Nephila pilipes</name>
    <name type="common">Giant wood spider</name>
    <name type="synonym">Nephila maculata</name>
    <dbReference type="NCBI Taxonomy" id="299642"/>
    <lineage>
        <taxon>Eukaryota</taxon>
        <taxon>Metazoa</taxon>
        <taxon>Ecdysozoa</taxon>
        <taxon>Arthropoda</taxon>
        <taxon>Chelicerata</taxon>
        <taxon>Arachnida</taxon>
        <taxon>Araneae</taxon>
        <taxon>Araneomorphae</taxon>
        <taxon>Entelegynae</taxon>
        <taxon>Araneoidea</taxon>
        <taxon>Nephilidae</taxon>
        <taxon>Nephila</taxon>
    </lineage>
</organism>
<dbReference type="Proteomes" id="UP000887013">
    <property type="component" value="Unassembled WGS sequence"/>
</dbReference>
<sequence length="102" mass="11384">MLFSSPKQNKQVFLRDPSYLPSLPLIVARKQAATGRTGVGVYERKLRSGHFVRTAGSSLEIRRMPPTMESQTQLLLMAAATVKAAHPLCSIPFRPPPTLRRR</sequence>
<keyword evidence="2" id="KW-1185">Reference proteome</keyword>
<reference evidence="1" key="1">
    <citation type="submission" date="2020-08" db="EMBL/GenBank/DDBJ databases">
        <title>Multicomponent nature underlies the extraordinary mechanical properties of spider dragline silk.</title>
        <authorList>
            <person name="Kono N."/>
            <person name="Nakamura H."/>
            <person name="Mori M."/>
            <person name="Yoshida Y."/>
            <person name="Ohtoshi R."/>
            <person name="Malay A.D."/>
            <person name="Moran D.A.P."/>
            <person name="Tomita M."/>
            <person name="Numata K."/>
            <person name="Arakawa K."/>
        </authorList>
    </citation>
    <scope>NUCLEOTIDE SEQUENCE</scope>
</reference>
<comment type="caution">
    <text evidence="1">The sequence shown here is derived from an EMBL/GenBank/DDBJ whole genome shotgun (WGS) entry which is preliminary data.</text>
</comment>
<proteinExistence type="predicted"/>
<protein>
    <submittedName>
        <fullName evidence="1">Uncharacterized protein</fullName>
    </submittedName>
</protein>
<dbReference type="EMBL" id="BMAW01059840">
    <property type="protein sequence ID" value="GFT23146.1"/>
    <property type="molecule type" value="Genomic_DNA"/>
</dbReference>
<evidence type="ECO:0000313" key="2">
    <source>
        <dbReference type="Proteomes" id="UP000887013"/>
    </source>
</evidence>
<dbReference type="AlphaFoldDB" id="A0A8X6NNK1"/>
<accession>A0A8X6NNK1</accession>
<name>A0A8X6NNK1_NEPPI</name>
<gene>
    <name evidence="1" type="ORF">NPIL_74731</name>
</gene>
<evidence type="ECO:0000313" key="1">
    <source>
        <dbReference type="EMBL" id="GFT23146.1"/>
    </source>
</evidence>